<feature type="domain" description="GPI inositol-deacylase winged helix" evidence="2">
    <location>
        <begin position="337"/>
        <end position="413"/>
    </location>
</feature>
<dbReference type="OrthoDB" id="195446at2759"/>
<evidence type="ECO:0000259" key="2">
    <source>
        <dbReference type="Pfam" id="PF22939"/>
    </source>
</evidence>
<feature type="non-terminal residue" evidence="4">
    <location>
        <position position="437"/>
    </location>
</feature>
<dbReference type="AlphaFoldDB" id="A0A3N4JQA6"/>
<reference evidence="4 5" key="1">
    <citation type="journal article" date="2018" name="Nat. Ecol. Evol.">
        <title>Pezizomycetes genomes reveal the molecular basis of ectomycorrhizal truffle lifestyle.</title>
        <authorList>
            <person name="Murat C."/>
            <person name="Payen T."/>
            <person name="Noel B."/>
            <person name="Kuo A."/>
            <person name="Morin E."/>
            <person name="Chen J."/>
            <person name="Kohler A."/>
            <person name="Krizsan K."/>
            <person name="Balestrini R."/>
            <person name="Da Silva C."/>
            <person name="Montanini B."/>
            <person name="Hainaut M."/>
            <person name="Levati E."/>
            <person name="Barry K.W."/>
            <person name="Belfiori B."/>
            <person name="Cichocki N."/>
            <person name="Clum A."/>
            <person name="Dockter R.B."/>
            <person name="Fauchery L."/>
            <person name="Guy J."/>
            <person name="Iotti M."/>
            <person name="Le Tacon F."/>
            <person name="Lindquist E.A."/>
            <person name="Lipzen A."/>
            <person name="Malagnac F."/>
            <person name="Mello A."/>
            <person name="Molinier V."/>
            <person name="Miyauchi S."/>
            <person name="Poulain J."/>
            <person name="Riccioni C."/>
            <person name="Rubini A."/>
            <person name="Sitrit Y."/>
            <person name="Splivallo R."/>
            <person name="Traeger S."/>
            <person name="Wang M."/>
            <person name="Zifcakova L."/>
            <person name="Wipf D."/>
            <person name="Zambonelli A."/>
            <person name="Paolocci F."/>
            <person name="Nowrousian M."/>
            <person name="Ottonello S."/>
            <person name="Baldrian P."/>
            <person name="Spatafora J.W."/>
            <person name="Henrissat B."/>
            <person name="Nagy L.G."/>
            <person name="Aury J.M."/>
            <person name="Wincker P."/>
            <person name="Grigoriev I.V."/>
            <person name="Bonfante P."/>
            <person name="Martin F.M."/>
        </authorList>
    </citation>
    <scope>NUCLEOTIDE SEQUENCE [LARGE SCALE GENOMIC DNA]</scope>
    <source>
        <strain evidence="4 5">120613-1</strain>
    </source>
</reference>
<evidence type="ECO:0000256" key="1">
    <source>
        <dbReference type="ARBA" id="ARBA00022737"/>
    </source>
</evidence>
<dbReference type="SUPFAM" id="SSF52540">
    <property type="entry name" value="P-loop containing nucleoside triphosphate hydrolases"/>
    <property type="match status" value="1"/>
</dbReference>
<sequence>MKRTFSQYKSDNINSFNNANITNITDEGSRVLDWISPQESLKRHHDVSAARVAGVGNWVLGTSEFRQWRENEDGSSADNVLLCSGIPGAGKTFICSLVTDTLCNSEAGLKVGVACLYCDYRGMSEQDPDNMIRSLLRQFVAGLPDIPEEFNRKFRKAKGQLRSHPFHVEEMIDLFQQVLASFDKSFICIDALDEISVSTVDTFLWLLERIIKKSSNTRLFITGRTHIQVNLKRPAMSTKTITIHPSPDDIKIYLARRLDNDQEYGAMNPELREEIVTNITKKHSEIFLLVTLHIDAILGEITIGGRREKLYQMGHSLSDAYTVTIERIKKQGGGRSRSGMAALMWISLAKRPLKVPELCHALAVKVGARNLDSANVPSIQSILGCCLGLVIVDQETSTVRLIHATLQEYLQSHQDIFDSPHSNIAEVCLSYLNLEIV</sequence>
<keyword evidence="5" id="KW-1185">Reference proteome</keyword>
<accession>A0A3N4JQA6</accession>
<dbReference type="Pfam" id="PF24883">
    <property type="entry name" value="NPHP3_N"/>
    <property type="match status" value="1"/>
</dbReference>
<gene>
    <name evidence="4" type="ORF">L873DRAFT_1679841</name>
</gene>
<dbReference type="Pfam" id="PF22939">
    <property type="entry name" value="WHD_GPIID"/>
    <property type="match status" value="1"/>
</dbReference>
<dbReference type="InterPro" id="IPR027417">
    <property type="entry name" value="P-loop_NTPase"/>
</dbReference>
<dbReference type="STRING" id="1336337.A0A3N4JQA6"/>
<dbReference type="EMBL" id="ML120379">
    <property type="protein sequence ID" value="RPB00500.1"/>
    <property type="molecule type" value="Genomic_DNA"/>
</dbReference>
<dbReference type="PANTHER" id="PTHR10039">
    <property type="entry name" value="AMELOGENIN"/>
    <property type="match status" value="1"/>
</dbReference>
<protein>
    <submittedName>
        <fullName evidence="4">Uncharacterized protein</fullName>
    </submittedName>
</protein>
<dbReference type="PANTHER" id="PTHR10039:SF15">
    <property type="entry name" value="NACHT DOMAIN-CONTAINING PROTEIN"/>
    <property type="match status" value="1"/>
</dbReference>
<feature type="domain" description="Nephrocystin 3-like N-terminal" evidence="3">
    <location>
        <begin position="54"/>
        <end position="224"/>
    </location>
</feature>
<proteinExistence type="predicted"/>
<evidence type="ECO:0000259" key="3">
    <source>
        <dbReference type="Pfam" id="PF24883"/>
    </source>
</evidence>
<dbReference type="InterPro" id="IPR056884">
    <property type="entry name" value="NPHP3-like_N"/>
</dbReference>
<keyword evidence="1" id="KW-0677">Repeat</keyword>
<evidence type="ECO:0000313" key="5">
    <source>
        <dbReference type="Proteomes" id="UP000276215"/>
    </source>
</evidence>
<name>A0A3N4JQA6_9PEZI</name>
<dbReference type="Gene3D" id="3.40.50.300">
    <property type="entry name" value="P-loop containing nucleotide triphosphate hydrolases"/>
    <property type="match status" value="1"/>
</dbReference>
<evidence type="ECO:0000313" key="4">
    <source>
        <dbReference type="EMBL" id="RPB00500.1"/>
    </source>
</evidence>
<dbReference type="InterPro" id="IPR054471">
    <property type="entry name" value="GPIID_WHD"/>
</dbReference>
<dbReference type="Proteomes" id="UP000276215">
    <property type="component" value="Unassembled WGS sequence"/>
</dbReference>
<organism evidence="4 5">
    <name type="scientific">Choiromyces venosus 120613-1</name>
    <dbReference type="NCBI Taxonomy" id="1336337"/>
    <lineage>
        <taxon>Eukaryota</taxon>
        <taxon>Fungi</taxon>
        <taxon>Dikarya</taxon>
        <taxon>Ascomycota</taxon>
        <taxon>Pezizomycotina</taxon>
        <taxon>Pezizomycetes</taxon>
        <taxon>Pezizales</taxon>
        <taxon>Tuberaceae</taxon>
        <taxon>Choiromyces</taxon>
    </lineage>
</organism>